<feature type="binding site" evidence="9">
    <location>
        <begin position="284"/>
        <end position="286"/>
    </location>
    <ligand>
        <name>ATP</name>
        <dbReference type="ChEBI" id="CHEBI:30616"/>
    </ligand>
</feature>
<gene>
    <name evidence="9" type="primary">ackA</name>
    <name evidence="11" type="ORF">EI684_07650</name>
</gene>
<sequence>MANAILVLNAGSSSIKFTIFDHEAGALNVRYEGQIEGIGTSPRFAANDGAGQPIHASSWANPPLGRGHAYALERLAAWLDPLLPEEGLIGVGHRVVHGGAHYSAPMLLDDAVLCELEAFIPLAPLHQPANLAGIAAAMDFLPGVPNVACFDTAFHRTHPPVADRFALPYALYDEGVRRYGFHGLSYEYIAHALPTVAPNIAQGRVVVAHLGNGASMCALKAGRSHDSTMGFTALDGLPMGTRCGQIDPGVLIYLMQEKGMGAKQIEDLLYKRSGLLGLSGVSNDMRTLAASSDPRAAEALEYFVYRIIRETGALAATIGGLDGLVFTAGIGENAAAIRERVCAGLGWLGIQCDPAANAQHGPRISPPGSPVEVWVIPTDEARMIALHTLRVLGA</sequence>
<evidence type="ECO:0000256" key="1">
    <source>
        <dbReference type="ARBA" id="ARBA00008748"/>
    </source>
</evidence>
<dbReference type="PRINTS" id="PR00471">
    <property type="entry name" value="ACETATEKNASE"/>
</dbReference>
<dbReference type="UniPathway" id="UPA00340">
    <property type="reaction ID" value="UER00458"/>
</dbReference>
<dbReference type="InterPro" id="IPR004372">
    <property type="entry name" value="Ac/propionate_kinase"/>
</dbReference>
<dbReference type="GO" id="GO:0000287">
    <property type="term" value="F:magnesium ion binding"/>
    <property type="evidence" value="ECO:0007669"/>
    <property type="project" value="UniProtKB-UniRule"/>
</dbReference>
<comment type="subcellular location">
    <subcellularLocation>
        <location evidence="9">Cytoplasm</location>
    </subcellularLocation>
</comment>
<feature type="binding site" evidence="9">
    <location>
        <position position="380"/>
    </location>
    <ligand>
        <name>Mg(2+)</name>
        <dbReference type="ChEBI" id="CHEBI:18420"/>
    </ligand>
</feature>
<comment type="catalytic activity">
    <reaction evidence="9">
        <text>acetate + ATP = acetyl phosphate + ADP</text>
        <dbReference type="Rhea" id="RHEA:11352"/>
        <dbReference type="ChEBI" id="CHEBI:22191"/>
        <dbReference type="ChEBI" id="CHEBI:30089"/>
        <dbReference type="ChEBI" id="CHEBI:30616"/>
        <dbReference type="ChEBI" id="CHEBI:456216"/>
        <dbReference type="EC" id="2.7.2.1"/>
    </reaction>
</comment>
<keyword evidence="5 9" id="KW-0547">Nucleotide-binding</keyword>
<dbReference type="EC" id="2.7.2.1" evidence="9"/>
<dbReference type="PROSITE" id="PS01076">
    <property type="entry name" value="ACETATE_KINASE_2"/>
    <property type="match status" value="1"/>
</dbReference>
<keyword evidence="4 9" id="KW-0479">Metal-binding</keyword>
<evidence type="ECO:0000256" key="8">
    <source>
        <dbReference type="ARBA" id="ARBA00022842"/>
    </source>
</evidence>
<keyword evidence="2 9" id="KW-0963">Cytoplasm</keyword>
<accession>A0A426U379</accession>
<evidence type="ECO:0000256" key="4">
    <source>
        <dbReference type="ARBA" id="ARBA00022723"/>
    </source>
</evidence>
<dbReference type="CDD" id="cd24010">
    <property type="entry name" value="ASKHA_NBD_AcK_PK"/>
    <property type="match status" value="1"/>
</dbReference>
<dbReference type="PROSITE" id="PS01075">
    <property type="entry name" value="ACETATE_KINASE_1"/>
    <property type="match status" value="1"/>
</dbReference>
<evidence type="ECO:0000313" key="11">
    <source>
        <dbReference type="EMBL" id="RRR74153.1"/>
    </source>
</evidence>
<name>A0A426U379_9CHLR</name>
<evidence type="ECO:0000256" key="2">
    <source>
        <dbReference type="ARBA" id="ARBA00022490"/>
    </source>
</evidence>
<reference evidence="11 12" key="1">
    <citation type="submission" date="2018-12" db="EMBL/GenBank/DDBJ databases">
        <title>Genome Sequence of Candidatus Viridilinea halotolerans isolated from saline sulfide-rich spring.</title>
        <authorList>
            <person name="Grouzdev D.S."/>
            <person name="Burganskaya E.I."/>
            <person name="Krutkina M.S."/>
            <person name="Sukhacheva M.V."/>
            <person name="Gorlenko V.M."/>
        </authorList>
    </citation>
    <scope>NUCLEOTIDE SEQUENCE [LARGE SCALE GENOMIC DNA]</scope>
    <source>
        <strain evidence="11">Chok-6</strain>
    </source>
</reference>
<comment type="cofactor">
    <cofactor evidence="9">
        <name>Mg(2+)</name>
        <dbReference type="ChEBI" id="CHEBI:18420"/>
    </cofactor>
    <cofactor evidence="9">
        <name>Mn(2+)</name>
        <dbReference type="ChEBI" id="CHEBI:29035"/>
    </cofactor>
    <text evidence="9">Mg(2+). Can also accept Mn(2+).</text>
</comment>
<keyword evidence="8 9" id="KW-0460">Magnesium</keyword>
<dbReference type="InterPro" id="IPR000890">
    <property type="entry name" value="Aliphatic_acid_kin_short-chain"/>
</dbReference>
<evidence type="ECO:0000313" key="12">
    <source>
        <dbReference type="Proteomes" id="UP000280307"/>
    </source>
</evidence>
<dbReference type="GO" id="GO:0005524">
    <property type="term" value="F:ATP binding"/>
    <property type="evidence" value="ECO:0007669"/>
    <property type="project" value="UniProtKB-KW"/>
</dbReference>
<keyword evidence="7 9" id="KW-0067">ATP-binding</keyword>
<dbReference type="EMBL" id="RSAS01000292">
    <property type="protein sequence ID" value="RRR74153.1"/>
    <property type="molecule type" value="Genomic_DNA"/>
</dbReference>
<dbReference type="InterPro" id="IPR043129">
    <property type="entry name" value="ATPase_NBD"/>
</dbReference>
<feature type="binding site" evidence="9">
    <location>
        <position position="94"/>
    </location>
    <ligand>
        <name>substrate</name>
    </ligand>
</feature>
<dbReference type="HAMAP" id="MF_00020">
    <property type="entry name" value="Acetate_kinase"/>
    <property type="match status" value="1"/>
</dbReference>
<evidence type="ECO:0000256" key="3">
    <source>
        <dbReference type="ARBA" id="ARBA00022679"/>
    </source>
</evidence>
<feature type="binding site" evidence="9">
    <location>
        <position position="16"/>
    </location>
    <ligand>
        <name>ATP</name>
        <dbReference type="ChEBI" id="CHEBI:30616"/>
    </ligand>
</feature>
<feature type="active site" description="Proton donor/acceptor" evidence="9">
    <location>
        <position position="151"/>
    </location>
</feature>
<comment type="caution">
    <text evidence="11">The sequence shown here is derived from an EMBL/GenBank/DDBJ whole genome shotgun (WGS) entry which is preliminary data.</text>
</comment>
<dbReference type="PANTHER" id="PTHR21060">
    <property type="entry name" value="ACETATE KINASE"/>
    <property type="match status" value="1"/>
</dbReference>
<dbReference type="PIRSF" id="PIRSF000722">
    <property type="entry name" value="Acetate_prop_kin"/>
    <property type="match status" value="1"/>
</dbReference>
<evidence type="ECO:0000256" key="10">
    <source>
        <dbReference type="RuleBase" id="RU003835"/>
    </source>
</evidence>
<dbReference type="Pfam" id="PF00871">
    <property type="entry name" value="Acetate_kinase"/>
    <property type="match status" value="1"/>
</dbReference>
<comment type="similarity">
    <text evidence="1 9 10">Belongs to the acetokinase family.</text>
</comment>
<comment type="pathway">
    <text evidence="9">Metabolic intermediate biosynthesis; acetyl-CoA biosynthesis; acetyl-CoA from acetate: step 1/2.</text>
</comment>
<dbReference type="PANTHER" id="PTHR21060:SF21">
    <property type="entry name" value="ACETATE KINASE"/>
    <property type="match status" value="1"/>
</dbReference>
<dbReference type="Proteomes" id="UP000280307">
    <property type="component" value="Unassembled WGS sequence"/>
</dbReference>
<evidence type="ECO:0000256" key="6">
    <source>
        <dbReference type="ARBA" id="ARBA00022777"/>
    </source>
</evidence>
<comment type="function">
    <text evidence="9">Catalyzes the formation of acetyl phosphate from acetate and ATP. Can also catalyze the reverse reaction.</text>
</comment>
<feature type="site" description="Transition state stabilizer" evidence="9">
    <location>
        <position position="182"/>
    </location>
</feature>
<protein>
    <recommendedName>
        <fullName evidence="9">Acetate kinase</fullName>
        <ecNumber evidence="9">2.7.2.1</ecNumber>
    </recommendedName>
    <alternativeName>
        <fullName evidence="9">Acetokinase</fullName>
    </alternativeName>
</protein>
<dbReference type="GO" id="GO:0006085">
    <property type="term" value="P:acetyl-CoA biosynthetic process"/>
    <property type="evidence" value="ECO:0007669"/>
    <property type="project" value="UniProtKB-UniRule"/>
</dbReference>
<feature type="binding site" evidence="9">
    <location>
        <begin position="329"/>
        <end position="333"/>
    </location>
    <ligand>
        <name>ATP</name>
        <dbReference type="ChEBI" id="CHEBI:30616"/>
    </ligand>
</feature>
<evidence type="ECO:0000256" key="5">
    <source>
        <dbReference type="ARBA" id="ARBA00022741"/>
    </source>
</evidence>
<dbReference type="GO" id="GO:0006083">
    <property type="term" value="P:acetate metabolic process"/>
    <property type="evidence" value="ECO:0007669"/>
    <property type="project" value="TreeGrafter"/>
</dbReference>
<dbReference type="GO" id="GO:0008776">
    <property type="term" value="F:acetate kinase activity"/>
    <property type="evidence" value="ECO:0007669"/>
    <property type="project" value="UniProtKB-UniRule"/>
</dbReference>
<evidence type="ECO:0000256" key="7">
    <source>
        <dbReference type="ARBA" id="ARBA00022840"/>
    </source>
</evidence>
<feature type="binding site" evidence="9">
    <location>
        <position position="9"/>
    </location>
    <ligand>
        <name>Mg(2+)</name>
        <dbReference type="ChEBI" id="CHEBI:18420"/>
    </ligand>
</feature>
<keyword evidence="3 9" id="KW-0808">Transferase</keyword>
<proteinExistence type="inferred from homology"/>
<dbReference type="GO" id="GO:0005829">
    <property type="term" value="C:cytosol"/>
    <property type="evidence" value="ECO:0007669"/>
    <property type="project" value="TreeGrafter"/>
</dbReference>
<feature type="site" description="Transition state stabilizer" evidence="9">
    <location>
        <position position="242"/>
    </location>
</feature>
<dbReference type="SUPFAM" id="SSF53067">
    <property type="entry name" value="Actin-like ATPase domain"/>
    <property type="match status" value="2"/>
</dbReference>
<dbReference type="AlphaFoldDB" id="A0A426U379"/>
<keyword evidence="6 9" id="KW-0418">Kinase</keyword>
<dbReference type="NCBIfam" id="TIGR00016">
    <property type="entry name" value="ackA"/>
    <property type="match status" value="1"/>
</dbReference>
<dbReference type="InterPro" id="IPR023865">
    <property type="entry name" value="Aliphatic_acid_kinase_CS"/>
</dbReference>
<dbReference type="Gene3D" id="3.30.420.40">
    <property type="match status" value="2"/>
</dbReference>
<feature type="binding site" evidence="9">
    <location>
        <begin position="209"/>
        <end position="213"/>
    </location>
    <ligand>
        <name>ATP</name>
        <dbReference type="ChEBI" id="CHEBI:30616"/>
    </ligand>
</feature>
<evidence type="ECO:0000256" key="9">
    <source>
        <dbReference type="HAMAP-Rule" id="MF_00020"/>
    </source>
</evidence>
<organism evidence="11 12">
    <name type="scientific">Candidatus Viridilinea halotolerans</name>
    <dbReference type="NCBI Taxonomy" id="2491704"/>
    <lineage>
        <taxon>Bacteria</taxon>
        <taxon>Bacillati</taxon>
        <taxon>Chloroflexota</taxon>
        <taxon>Chloroflexia</taxon>
        <taxon>Chloroflexales</taxon>
        <taxon>Chloroflexineae</taxon>
        <taxon>Oscillochloridaceae</taxon>
        <taxon>Candidatus Viridilinea</taxon>
    </lineage>
</organism>
<comment type="subunit">
    <text evidence="9">Homodimer.</text>
</comment>